<gene>
    <name evidence="1" type="ORF">M514_08449</name>
</gene>
<evidence type="ECO:0008006" key="2">
    <source>
        <dbReference type="Google" id="ProtNLM"/>
    </source>
</evidence>
<dbReference type="PANTHER" id="PTHR19446">
    <property type="entry name" value="REVERSE TRANSCRIPTASES"/>
    <property type="match status" value="1"/>
</dbReference>
<name>A0A085MTH3_9BILA</name>
<sequence>MKLYNTNRKRLAEAIFASSSPADDAEVARKTHDGSESLHSGTMMVTITINEIMAALKQLPKKSSPGPDSVSVEALRSIPLKVLTVLLNLWLLHSVVPSSFKECITILIPKGPQANKPEDHRPITIGSVFCGLFSKIINHRLRPCVRLNDRQKGFMPTVDGCGENGLQSFGRQSFGRQVVWPTGRLADRSYGRQIVWPTGRLADW</sequence>
<proteinExistence type="predicted"/>
<accession>A0A085MTH3</accession>
<dbReference type="Proteomes" id="UP000030758">
    <property type="component" value="Unassembled WGS sequence"/>
</dbReference>
<dbReference type="EMBL" id="KL367663">
    <property type="protein sequence ID" value="KFD60519.1"/>
    <property type="molecule type" value="Genomic_DNA"/>
</dbReference>
<organism evidence="1">
    <name type="scientific">Trichuris suis</name>
    <name type="common">pig whipworm</name>
    <dbReference type="NCBI Taxonomy" id="68888"/>
    <lineage>
        <taxon>Eukaryota</taxon>
        <taxon>Metazoa</taxon>
        <taxon>Ecdysozoa</taxon>
        <taxon>Nematoda</taxon>
        <taxon>Enoplea</taxon>
        <taxon>Dorylaimia</taxon>
        <taxon>Trichinellida</taxon>
        <taxon>Trichuridae</taxon>
        <taxon>Trichuris</taxon>
    </lineage>
</organism>
<evidence type="ECO:0000313" key="1">
    <source>
        <dbReference type="EMBL" id="KFD60519.1"/>
    </source>
</evidence>
<reference evidence="1" key="1">
    <citation type="journal article" date="2014" name="Nat. Genet.">
        <title>Genome and transcriptome of the porcine whipworm Trichuris suis.</title>
        <authorList>
            <person name="Jex A.R."/>
            <person name="Nejsum P."/>
            <person name="Schwarz E.M."/>
            <person name="Hu L."/>
            <person name="Young N.D."/>
            <person name="Hall R.S."/>
            <person name="Korhonen P.K."/>
            <person name="Liao S."/>
            <person name="Thamsborg S."/>
            <person name="Xia J."/>
            <person name="Xu P."/>
            <person name="Wang S."/>
            <person name="Scheerlinck J.P."/>
            <person name="Hofmann A."/>
            <person name="Sternberg P.W."/>
            <person name="Wang J."/>
            <person name="Gasser R.B."/>
        </authorList>
    </citation>
    <scope>NUCLEOTIDE SEQUENCE [LARGE SCALE GENOMIC DNA]</scope>
    <source>
        <strain evidence="1">DCEP-RM93F</strain>
    </source>
</reference>
<protein>
    <recommendedName>
        <fullName evidence="2">Reverse transcriptase domain-containing protein</fullName>
    </recommendedName>
</protein>
<dbReference type="AlphaFoldDB" id="A0A085MTH3"/>